<feature type="transmembrane region" description="Helical" evidence="2">
    <location>
        <begin position="38"/>
        <end position="59"/>
    </location>
</feature>
<dbReference type="EMBL" id="JAMQBK010000084">
    <property type="protein sequence ID" value="MCM2374389.1"/>
    <property type="molecule type" value="Genomic_DNA"/>
</dbReference>
<keyword evidence="4" id="KW-1185">Reference proteome</keyword>
<evidence type="ECO:0000313" key="3">
    <source>
        <dbReference type="EMBL" id="MCM2374389.1"/>
    </source>
</evidence>
<dbReference type="RefSeq" id="WP_250932280.1">
    <property type="nucleotide sequence ID" value="NZ_JAMQBK010000084.1"/>
</dbReference>
<organism evidence="3 4">
    <name type="scientific">Aporhodopirellula aestuarii</name>
    <dbReference type="NCBI Taxonomy" id="2950107"/>
    <lineage>
        <taxon>Bacteria</taxon>
        <taxon>Pseudomonadati</taxon>
        <taxon>Planctomycetota</taxon>
        <taxon>Planctomycetia</taxon>
        <taxon>Pirellulales</taxon>
        <taxon>Pirellulaceae</taxon>
        <taxon>Aporhodopirellula</taxon>
    </lineage>
</organism>
<proteinExistence type="predicted"/>
<evidence type="ECO:0000256" key="2">
    <source>
        <dbReference type="SAM" id="Phobius"/>
    </source>
</evidence>
<feature type="region of interest" description="Disordered" evidence="1">
    <location>
        <begin position="1"/>
        <end position="23"/>
    </location>
</feature>
<keyword evidence="2" id="KW-1133">Transmembrane helix</keyword>
<keyword evidence="2" id="KW-0472">Membrane</keyword>
<evidence type="ECO:0000313" key="4">
    <source>
        <dbReference type="Proteomes" id="UP001202961"/>
    </source>
</evidence>
<comment type="caution">
    <text evidence="3">The sequence shown here is derived from an EMBL/GenBank/DDBJ whole genome shotgun (WGS) entry which is preliminary data.</text>
</comment>
<keyword evidence="2" id="KW-0812">Transmembrane</keyword>
<feature type="transmembrane region" description="Helical" evidence="2">
    <location>
        <begin position="71"/>
        <end position="93"/>
    </location>
</feature>
<gene>
    <name evidence="3" type="ORF">NB063_27540</name>
</gene>
<feature type="transmembrane region" description="Helical" evidence="2">
    <location>
        <begin position="173"/>
        <end position="191"/>
    </location>
</feature>
<sequence length="220" mass="23221">MSFNPSSSDSVDNSETAGIGNQQSTPTTLSGLVRVGQIISFAMVTGVITISVVFAMLLLKREEPPHDDVMLVALGGGVFVMALGSAFFLWMTLRSAAVTKLHRHPEVAELLSGGAAASQSARDAWENWDQDEALPPPLRPFLGAMQTSCLVAQAVLEGAAIANLVLALIDGNALHFVFVLFSLVGIAALTPTTGKMRGHIRAALSLREESGDGFPNVLKH</sequence>
<accession>A0ABT0UBJ1</accession>
<protein>
    <recommendedName>
        <fullName evidence="5">Transmembrane protein</fullName>
    </recommendedName>
</protein>
<name>A0ABT0UBJ1_9BACT</name>
<dbReference type="Proteomes" id="UP001202961">
    <property type="component" value="Unassembled WGS sequence"/>
</dbReference>
<evidence type="ECO:0000256" key="1">
    <source>
        <dbReference type="SAM" id="MobiDB-lite"/>
    </source>
</evidence>
<reference evidence="3 4" key="1">
    <citation type="journal article" date="2022" name="Syst. Appl. Microbiol.">
        <title>Rhodopirellula aestuarii sp. nov., a novel member of the genus Rhodopirellula isolated from brackish sediments collected in the Tagus River estuary, Portugal.</title>
        <authorList>
            <person name="Vitorino I.R."/>
            <person name="Klimek D."/>
            <person name="Calusinska M."/>
            <person name="Lobo-da-Cunha A."/>
            <person name="Vasconcelos V."/>
            <person name="Lage O.M."/>
        </authorList>
    </citation>
    <scope>NUCLEOTIDE SEQUENCE [LARGE SCALE GENOMIC DNA]</scope>
    <source>
        <strain evidence="3 4">ICT_H3.1</strain>
    </source>
</reference>
<evidence type="ECO:0008006" key="5">
    <source>
        <dbReference type="Google" id="ProtNLM"/>
    </source>
</evidence>